<feature type="domain" description="E2F transcription factor CC-MB" evidence="5">
    <location>
        <begin position="2"/>
        <end position="58"/>
    </location>
</feature>
<dbReference type="SUPFAM" id="SSF144074">
    <property type="entry name" value="E2F-DP heterodimerization region"/>
    <property type="match status" value="1"/>
</dbReference>
<dbReference type="Gene3D" id="6.10.250.540">
    <property type="match status" value="1"/>
</dbReference>
<sequence length="96" mass="10474">MAYVTHEDISRVRAFHDQTVIVVKAPEETKLEVPAPTEDSIQVHLKGGKGPIMVLTCDIGTGDVTSGEKNGCFVTLEESRFKTTTLETESLSPQRA</sequence>
<proteinExistence type="inferred from homology"/>
<dbReference type="InterPro" id="IPR032198">
    <property type="entry name" value="E2F_CC-MB"/>
</dbReference>
<accession>A0AA88NF65</accession>
<protein>
    <recommendedName>
        <fullName evidence="5">E2F transcription factor CC-MB domain-containing protein</fullName>
    </recommendedName>
</protein>
<gene>
    <name evidence="6" type="ORF">Q5P01_004612</name>
</gene>
<keyword evidence="3" id="KW-0238">DNA-binding</keyword>
<evidence type="ECO:0000259" key="5">
    <source>
        <dbReference type="Pfam" id="PF16421"/>
    </source>
</evidence>
<dbReference type="Proteomes" id="UP001187415">
    <property type="component" value="Unassembled WGS sequence"/>
</dbReference>
<keyword evidence="4" id="KW-0804">Transcription</keyword>
<dbReference type="GO" id="GO:0003677">
    <property type="term" value="F:DNA binding"/>
    <property type="evidence" value="ECO:0007669"/>
    <property type="project" value="UniProtKB-KW"/>
</dbReference>
<reference evidence="6" key="1">
    <citation type="submission" date="2023-07" db="EMBL/GenBank/DDBJ databases">
        <title>Chromosome-level Genome Assembly of Striped Snakehead (Channa striata).</title>
        <authorList>
            <person name="Liu H."/>
        </authorList>
    </citation>
    <scope>NUCLEOTIDE SEQUENCE</scope>
    <source>
        <strain evidence="6">Gz</strain>
        <tissue evidence="6">Muscle</tissue>
    </source>
</reference>
<evidence type="ECO:0000256" key="1">
    <source>
        <dbReference type="ARBA" id="ARBA00010940"/>
    </source>
</evidence>
<dbReference type="EMBL" id="JAUPFM010000003">
    <property type="protein sequence ID" value="KAK2855877.1"/>
    <property type="molecule type" value="Genomic_DNA"/>
</dbReference>
<evidence type="ECO:0000256" key="2">
    <source>
        <dbReference type="ARBA" id="ARBA00023015"/>
    </source>
</evidence>
<keyword evidence="2" id="KW-0805">Transcription regulation</keyword>
<dbReference type="InterPro" id="IPR037241">
    <property type="entry name" value="E2F-DP_heterodim"/>
</dbReference>
<dbReference type="Pfam" id="PF16421">
    <property type="entry name" value="E2F_CC-MB"/>
    <property type="match status" value="1"/>
</dbReference>
<comment type="caution">
    <text evidence="6">The sequence shown here is derived from an EMBL/GenBank/DDBJ whole genome shotgun (WGS) entry which is preliminary data.</text>
</comment>
<keyword evidence="7" id="KW-1185">Reference proteome</keyword>
<evidence type="ECO:0000256" key="3">
    <source>
        <dbReference type="ARBA" id="ARBA00023125"/>
    </source>
</evidence>
<organism evidence="6 7">
    <name type="scientific">Channa striata</name>
    <name type="common">Snakehead murrel</name>
    <name type="synonym">Ophicephalus striatus</name>
    <dbReference type="NCBI Taxonomy" id="64152"/>
    <lineage>
        <taxon>Eukaryota</taxon>
        <taxon>Metazoa</taxon>
        <taxon>Chordata</taxon>
        <taxon>Craniata</taxon>
        <taxon>Vertebrata</taxon>
        <taxon>Euteleostomi</taxon>
        <taxon>Actinopterygii</taxon>
        <taxon>Neopterygii</taxon>
        <taxon>Teleostei</taxon>
        <taxon>Neoteleostei</taxon>
        <taxon>Acanthomorphata</taxon>
        <taxon>Anabantaria</taxon>
        <taxon>Anabantiformes</taxon>
        <taxon>Channoidei</taxon>
        <taxon>Channidae</taxon>
        <taxon>Channa</taxon>
    </lineage>
</organism>
<dbReference type="GO" id="GO:0046983">
    <property type="term" value="F:protein dimerization activity"/>
    <property type="evidence" value="ECO:0007669"/>
    <property type="project" value="InterPro"/>
</dbReference>
<evidence type="ECO:0000313" key="7">
    <source>
        <dbReference type="Proteomes" id="UP001187415"/>
    </source>
</evidence>
<evidence type="ECO:0000313" key="6">
    <source>
        <dbReference type="EMBL" id="KAK2855877.1"/>
    </source>
</evidence>
<dbReference type="AlphaFoldDB" id="A0AA88NF65"/>
<comment type="similarity">
    <text evidence="1">Belongs to the E2F/DP family.</text>
</comment>
<name>A0AA88NF65_CHASR</name>
<evidence type="ECO:0000256" key="4">
    <source>
        <dbReference type="ARBA" id="ARBA00023163"/>
    </source>
</evidence>